<feature type="compositionally biased region" description="Gly residues" evidence="6">
    <location>
        <begin position="156"/>
        <end position="175"/>
    </location>
</feature>
<evidence type="ECO:0000256" key="2">
    <source>
        <dbReference type="ARBA" id="ARBA00007262"/>
    </source>
</evidence>
<dbReference type="Proteomes" id="UP000567179">
    <property type="component" value="Unassembled WGS sequence"/>
</dbReference>
<gene>
    <name evidence="8" type="ORF">D9619_006728</name>
</gene>
<dbReference type="OrthoDB" id="3068660at2759"/>
<dbReference type="PANTHER" id="PTHR16932:SF18">
    <property type="entry name" value="INTERFERON, ALPHA-INDUCIBLE PROTEIN 27-LIKE 2"/>
    <property type="match status" value="1"/>
</dbReference>
<organism evidence="8 9">
    <name type="scientific">Psilocybe cf. subviscida</name>
    <dbReference type="NCBI Taxonomy" id="2480587"/>
    <lineage>
        <taxon>Eukaryota</taxon>
        <taxon>Fungi</taxon>
        <taxon>Dikarya</taxon>
        <taxon>Basidiomycota</taxon>
        <taxon>Agaricomycotina</taxon>
        <taxon>Agaricomycetes</taxon>
        <taxon>Agaricomycetidae</taxon>
        <taxon>Agaricales</taxon>
        <taxon>Agaricineae</taxon>
        <taxon>Strophariaceae</taxon>
        <taxon>Psilocybe</taxon>
    </lineage>
</organism>
<dbReference type="Gene3D" id="6.10.110.10">
    <property type="match status" value="1"/>
</dbReference>
<evidence type="ECO:0000256" key="7">
    <source>
        <dbReference type="SAM" id="Phobius"/>
    </source>
</evidence>
<dbReference type="GO" id="GO:0016020">
    <property type="term" value="C:membrane"/>
    <property type="evidence" value="ECO:0007669"/>
    <property type="project" value="UniProtKB-SubCell"/>
</dbReference>
<evidence type="ECO:0000256" key="3">
    <source>
        <dbReference type="ARBA" id="ARBA00022692"/>
    </source>
</evidence>
<feature type="transmembrane region" description="Helical" evidence="7">
    <location>
        <begin position="51"/>
        <end position="74"/>
    </location>
</feature>
<evidence type="ECO:0000256" key="6">
    <source>
        <dbReference type="SAM" id="MobiDB-lite"/>
    </source>
</evidence>
<keyword evidence="4 7" id="KW-1133">Transmembrane helix</keyword>
<dbReference type="InterPro" id="IPR038213">
    <property type="entry name" value="IFI6/IFI27-like_sf"/>
</dbReference>
<feature type="transmembrane region" description="Helical" evidence="7">
    <location>
        <begin position="111"/>
        <end position="134"/>
    </location>
</feature>
<evidence type="ECO:0000313" key="9">
    <source>
        <dbReference type="Proteomes" id="UP000567179"/>
    </source>
</evidence>
<comment type="similarity">
    <text evidence="2">Belongs to the IFI6/IFI27 family.</text>
</comment>
<name>A0A8H5EXX3_9AGAR</name>
<dbReference type="InterPro" id="IPR009311">
    <property type="entry name" value="IFI6/IFI27-like"/>
</dbReference>
<evidence type="ECO:0000256" key="1">
    <source>
        <dbReference type="ARBA" id="ARBA00004141"/>
    </source>
</evidence>
<reference evidence="8 9" key="1">
    <citation type="journal article" date="2020" name="ISME J.">
        <title>Uncovering the hidden diversity of litter-decomposition mechanisms in mushroom-forming fungi.</title>
        <authorList>
            <person name="Floudas D."/>
            <person name="Bentzer J."/>
            <person name="Ahren D."/>
            <person name="Johansson T."/>
            <person name="Persson P."/>
            <person name="Tunlid A."/>
        </authorList>
    </citation>
    <scope>NUCLEOTIDE SEQUENCE [LARGE SCALE GENOMIC DNA]</scope>
    <source>
        <strain evidence="8 9">CBS 101986</strain>
    </source>
</reference>
<feature type="region of interest" description="Disordered" evidence="6">
    <location>
        <begin position="144"/>
        <end position="191"/>
    </location>
</feature>
<dbReference type="AlphaFoldDB" id="A0A8H5EXX3"/>
<keyword evidence="9" id="KW-1185">Reference proteome</keyword>
<dbReference type="Pfam" id="PF06140">
    <property type="entry name" value="Ifi-6-16"/>
    <property type="match status" value="1"/>
</dbReference>
<evidence type="ECO:0000256" key="4">
    <source>
        <dbReference type="ARBA" id="ARBA00022989"/>
    </source>
</evidence>
<dbReference type="PANTHER" id="PTHR16932">
    <property type="entry name" value="INTERFERON ALPHA-INDUCIBLE PROTEIN 27"/>
    <property type="match status" value="1"/>
</dbReference>
<dbReference type="EMBL" id="JAACJJ010000042">
    <property type="protein sequence ID" value="KAF5316376.1"/>
    <property type="molecule type" value="Genomic_DNA"/>
</dbReference>
<protein>
    <submittedName>
        <fullName evidence="8">Uncharacterized protein</fullName>
    </submittedName>
</protein>
<sequence length="233" mass="24059">MSDNDLPPARRRELDALLALLTQQLLPHSMLTAMQKLSLVHDFLLTNRERVLAILTAAGGVAVLVPAILSVIGFTSSGVLAGSLAALIQSVFYGANTGGIFSLFQSIGATAALAPPVAFVLGGALLIGAGWLWWYRERDTAQLPGGNDDDDNDVGGSSGGNGGGAGGGGKGGGGDAADDKEPAPETMAVVKQVRMRSNLTNARISVQVASLLCTLSTTDEEEEEEKGEGQERK</sequence>
<comment type="caution">
    <text evidence="8">The sequence shown here is derived from an EMBL/GenBank/DDBJ whole genome shotgun (WGS) entry which is preliminary data.</text>
</comment>
<feature type="transmembrane region" description="Helical" evidence="7">
    <location>
        <begin position="80"/>
        <end position="104"/>
    </location>
</feature>
<evidence type="ECO:0000256" key="5">
    <source>
        <dbReference type="ARBA" id="ARBA00023136"/>
    </source>
</evidence>
<accession>A0A8H5EXX3</accession>
<proteinExistence type="inferred from homology"/>
<keyword evidence="5 7" id="KW-0472">Membrane</keyword>
<evidence type="ECO:0000313" key="8">
    <source>
        <dbReference type="EMBL" id="KAF5316376.1"/>
    </source>
</evidence>
<comment type="subcellular location">
    <subcellularLocation>
        <location evidence="1">Membrane</location>
        <topology evidence="1">Multi-pass membrane protein</topology>
    </subcellularLocation>
</comment>
<keyword evidence="3 7" id="KW-0812">Transmembrane</keyword>